<dbReference type="InterPro" id="IPR000014">
    <property type="entry name" value="PAS"/>
</dbReference>
<dbReference type="Gene3D" id="3.30.70.270">
    <property type="match status" value="1"/>
</dbReference>
<dbReference type="InterPro" id="IPR001633">
    <property type="entry name" value="EAL_dom"/>
</dbReference>
<feature type="domain" description="GGDEF" evidence="3">
    <location>
        <begin position="232"/>
        <end position="372"/>
    </location>
</feature>
<dbReference type="Proteomes" id="UP000257080">
    <property type="component" value="Unassembled WGS sequence"/>
</dbReference>
<dbReference type="InterPro" id="IPR000160">
    <property type="entry name" value="GGDEF_dom"/>
</dbReference>
<dbReference type="Pfam" id="PF00989">
    <property type="entry name" value="PAS"/>
    <property type="match status" value="1"/>
</dbReference>
<dbReference type="Gene3D" id="3.20.20.450">
    <property type="entry name" value="EAL domain"/>
    <property type="match status" value="1"/>
</dbReference>
<evidence type="ECO:0008006" key="6">
    <source>
        <dbReference type="Google" id="ProtNLM"/>
    </source>
</evidence>
<dbReference type="EMBL" id="NBXE01000030">
    <property type="protein sequence ID" value="RFA25679.1"/>
    <property type="molecule type" value="Genomic_DNA"/>
</dbReference>
<dbReference type="InterPro" id="IPR013767">
    <property type="entry name" value="PAS_fold"/>
</dbReference>
<dbReference type="SUPFAM" id="SSF55785">
    <property type="entry name" value="PYP-like sensor domain (PAS domain)"/>
    <property type="match status" value="1"/>
</dbReference>
<dbReference type="SMART" id="SM00052">
    <property type="entry name" value="EAL"/>
    <property type="match status" value="1"/>
</dbReference>
<dbReference type="InterPro" id="IPR052155">
    <property type="entry name" value="Biofilm_reg_signaling"/>
</dbReference>
<dbReference type="InterPro" id="IPR029787">
    <property type="entry name" value="Nucleotide_cyclase"/>
</dbReference>
<dbReference type="InterPro" id="IPR035919">
    <property type="entry name" value="EAL_sf"/>
</dbReference>
<dbReference type="CDD" id="cd00130">
    <property type="entry name" value="PAS"/>
    <property type="match status" value="1"/>
</dbReference>
<dbReference type="CDD" id="cd01948">
    <property type="entry name" value="EAL"/>
    <property type="match status" value="1"/>
</dbReference>
<dbReference type="SMART" id="SM00091">
    <property type="entry name" value="PAS"/>
    <property type="match status" value="1"/>
</dbReference>
<protein>
    <recommendedName>
        <fullName evidence="6">GGDEF domain-containing protein</fullName>
    </recommendedName>
</protein>
<evidence type="ECO:0000259" key="3">
    <source>
        <dbReference type="PROSITE" id="PS50887"/>
    </source>
</evidence>
<feature type="compositionally biased region" description="Basic residues" evidence="1">
    <location>
        <begin position="1"/>
        <end position="10"/>
    </location>
</feature>
<evidence type="ECO:0000313" key="4">
    <source>
        <dbReference type="EMBL" id="RFA25679.1"/>
    </source>
</evidence>
<reference evidence="4 5" key="1">
    <citation type="submission" date="2017-04" db="EMBL/GenBank/DDBJ databases">
        <title>Comparative genome analysis of Subtercola boreus.</title>
        <authorList>
            <person name="Cho Y.-J."/>
            <person name="Cho A."/>
            <person name="Kim O.-S."/>
            <person name="Lee J.-I."/>
        </authorList>
    </citation>
    <scope>NUCLEOTIDE SEQUENCE [LARGE SCALE GENOMIC DNA]</scope>
    <source>
        <strain evidence="4 5">P28004</strain>
    </source>
</reference>
<sequence length="639" mass="68893">MLRRRTRAAGRRGVPSRTTVGQRAGRAEGNRPRSARERTRRDLAGHSPIPPCTVNAPDLDYEALFLGSPAGTIVTDGEGTIVAVNDGFLLWTGWQREALVGTPFRALLPIGDRILFSTRTAAQLDLSGQVPYTVMTIFGPDRQPIAAAMMASRVKTDPPLSMFTMGQRRQQSAEQTQLISAVRHAEAAIVRSKEAEQGLEQLARHDSLTGLLNRDGFLADLTDLVSASGPNDDLAVCQLGLDHFRAINESLGTGAGDVILRTAADRLRHLHPDALMARVGEDSFAVAVPRASQGPGFEDDLLASVAEPLTVEGLEIVITASLGVDVLDAPTVSGGESPTWPSEQAGSLLRNAGTAMYNAKSAGRNRWRRFTTNGASSAIDEIRLLGEIRAGIAKREFRLDYQPQLNLATGRPLGVEALIRWDHPHHGTIAPGRFIDIAERSGLISHLGAWVCETAIAHCAHLNEDPTHGPFTMSVNVSARQFSDSDFAGSVAAMLRIQKLDPALLTVELTETALITDTEQALTTVRALKELGVRLSIDDFGTGHAGFAYLRDFPIDEIKIDRSYIAQLDVTAEDTAIVVSCIELAHAVGIVVVAEGVETAEQLARLTDLGCDYVQGFYYARPLNEGMLETWLSSHRAGG</sequence>
<feature type="region of interest" description="Disordered" evidence="1">
    <location>
        <begin position="1"/>
        <end position="50"/>
    </location>
</feature>
<dbReference type="CDD" id="cd01949">
    <property type="entry name" value="GGDEF"/>
    <property type="match status" value="1"/>
</dbReference>
<dbReference type="Gene3D" id="3.30.450.20">
    <property type="entry name" value="PAS domain"/>
    <property type="match status" value="1"/>
</dbReference>
<dbReference type="GO" id="GO:0006355">
    <property type="term" value="P:regulation of DNA-templated transcription"/>
    <property type="evidence" value="ECO:0007669"/>
    <property type="project" value="InterPro"/>
</dbReference>
<proteinExistence type="predicted"/>
<name>A0A3E0WAF3_9MICO</name>
<dbReference type="Pfam" id="PF00990">
    <property type="entry name" value="GGDEF"/>
    <property type="match status" value="1"/>
</dbReference>
<dbReference type="InterPro" id="IPR035965">
    <property type="entry name" value="PAS-like_dom_sf"/>
</dbReference>
<dbReference type="Pfam" id="PF00563">
    <property type="entry name" value="EAL"/>
    <property type="match status" value="1"/>
</dbReference>
<dbReference type="SUPFAM" id="SSF55073">
    <property type="entry name" value="Nucleotide cyclase"/>
    <property type="match status" value="1"/>
</dbReference>
<comment type="caution">
    <text evidence="4">The sequence shown here is derived from an EMBL/GenBank/DDBJ whole genome shotgun (WGS) entry which is preliminary data.</text>
</comment>
<evidence type="ECO:0000256" key="1">
    <source>
        <dbReference type="SAM" id="MobiDB-lite"/>
    </source>
</evidence>
<dbReference type="SUPFAM" id="SSF141868">
    <property type="entry name" value="EAL domain-like"/>
    <property type="match status" value="1"/>
</dbReference>
<evidence type="ECO:0000313" key="5">
    <source>
        <dbReference type="Proteomes" id="UP000257080"/>
    </source>
</evidence>
<accession>A0A3E0WAF3</accession>
<dbReference type="NCBIfam" id="TIGR00254">
    <property type="entry name" value="GGDEF"/>
    <property type="match status" value="1"/>
</dbReference>
<evidence type="ECO:0000259" key="2">
    <source>
        <dbReference type="PROSITE" id="PS50883"/>
    </source>
</evidence>
<organism evidence="4 5">
    <name type="scientific">Subtercola boreus</name>
    <dbReference type="NCBI Taxonomy" id="120213"/>
    <lineage>
        <taxon>Bacteria</taxon>
        <taxon>Bacillati</taxon>
        <taxon>Actinomycetota</taxon>
        <taxon>Actinomycetes</taxon>
        <taxon>Micrococcales</taxon>
        <taxon>Microbacteriaceae</taxon>
        <taxon>Subtercola</taxon>
    </lineage>
</organism>
<dbReference type="PROSITE" id="PS50887">
    <property type="entry name" value="GGDEF"/>
    <property type="match status" value="1"/>
</dbReference>
<feature type="compositionally biased region" description="Basic and acidic residues" evidence="1">
    <location>
        <begin position="25"/>
        <end position="44"/>
    </location>
</feature>
<feature type="domain" description="EAL" evidence="2">
    <location>
        <begin position="381"/>
        <end position="636"/>
    </location>
</feature>
<gene>
    <name evidence="4" type="ORF">B7R25_13290</name>
</gene>
<dbReference type="SMART" id="SM00267">
    <property type="entry name" value="GGDEF"/>
    <property type="match status" value="1"/>
</dbReference>
<dbReference type="NCBIfam" id="TIGR00229">
    <property type="entry name" value="sensory_box"/>
    <property type="match status" value="1"/>
</dbReference>
<dbReference type="OrthoDB" id="23692at2"/>
<dbReference type="PANTHER" id="PTHR44757">
    <property type="entry name" value="DIGUANYLATE CYCLASE DGCP"/>
    <property type="match status" value="1"/>
</dbReference>
<dbReference type="PROSITE" id="PS50883">
    <property type="entry name" value="EAL"/>
    <property type="match status" value="1"/>
</dbReference>
<dbReference type="PANTHER" id="PTHR44757:SF2">
    <property type="entry name" value="BIOFILM ARCHITECTURE MAINTENANCE PROTEIN MBAA"/>
    <property type="match status" value="1"/>
</dbReference>
<dbReference type="InterPro" id="IPR043128">
    <property type="entry name" value="Rev_trsase/Diguanyl_cyclase"/>
</dbReference>
<dbReference type="AlphaFoldDB" id="A0A3E0WAF3"/>